<dbReference type="Proteomes" id="UP000249185">
    <property type="component" value="Unassembled WGS sequence"/>
</dbReference>
<dbReference type="Gene3D" id="3.30.420.40">
    <property type="match status" value="2"/>
</dbReference>
<dbReference type="CDD" id="cd00090">
    <property type="entry name" value="HTH_ARSR"/>
    <property type="match status" value="1"/>
</dbReference>
<dbReference type="PANTHER" id="PTHR18964:SF149">
    <property type="entry name" value="BIFUNCTIONAL UDP-N-ACETYLGLUCOSAMINE 2-EPIMERASE_N-ACETYLMANNOSAMINE KINASE"/>
    <property type="match status" value="1"/>
</dbReference>
<dbReference type="InterPro" id="IPR000600">
    <property type="entry name" value="ROK"/>
</dbReference>
<dbReference type="GO" id="GO:0016301">
    <property type="term" value="F:kinase activity"/>
    <property type="evidence" value="ECO:0007669"/>
    <property type="project" value="UniProtKB-KW"/>
</dbReference>
<gene>
    <name evidence="2" type="ORF">DI556_03110</name>
</gene>
<dbReference type="InterPro" id="IPR049874">
    <property type="entry name" value="ROK_cs"/>
</dbReference>
<keyword evidence="2" id="KW-0418">Kinase</keyword>
<comment type="caution">
    <text evidence="2">The sequence shown here is derived from an EMBL/GenBank/DDBJ whole genome shotgun (WGS) entry which is preliminary data.</text>
</comment>
<dbReference type="PROSITE" id="PS01125">
    <property type="entry name" value="ROK"/>
    <property type="match status" value="1"/>
</dbReference>
<dbReference type="InterPro" id="IPR036390">
    <property type="entry name" value="WH_DNA-bd_sf"/>
</dbReference>
<dbReference type="EMBL" id="QFPW01000001">
    <property type="protein sequence ID" value="PZQ52648.1"/>
    <property type="molecule type" value="Genomic_DNA"/>
</dbReference>
<protein>
    <submittedName>
        <fullName evidence="2">Sugar kinase</fullName>
    </submittedName>
</protein>
<keyword evidence="2" id="KW-0808">Transferase</keyword>
<dbReference type="InterPro" id="IPR036388">
    <property type="entry name" value="WH-like_DNA-bd_sf"/>
</dbReference>
<reference evidence="2 3" key="1">
    <citation type="submission" date="2017-08" db="EMBL/GenBank/DDBJ databases">
        <title>Infants hospitalized years apart are colonized by the same room-sourced microbial strains.</title>
        <authorList>
            <person name="Brooks B."/>
            <person name="Olm M.R."/>
            <person name="Firek B.A."/>
            <person name="Baker R."/>
            <person name="Thomas B.C."/>
            <person name="Morowitz M.J."/>
            <person name="Banfield J.F."/>
        </authorList>
    </citation>
    <scope>NUCLEOTIDE SEQUENCE [LARGE SCALE GENOMIC DNA]</scope>
    <source>
        <strain evidence="2">S2_005_002_R2_34</strain>
    </source>
</reference>
<dbReference type="InterPro" id="IPR011991">
    <property type="entry name" value="ArsR-like_HTH"/>
</dbReference>
<evidence type="ECO:0000256" key="1">
    <source>
        <dbReference type="ARBA" id="ARBA00006479"/>
    </source>
</evidence>
<organism evidence="2 3">
    <name type="scientific">Rhodovulum sulfidophilum</name>
    <name type="common">Rhodobacter sulfidophilus</name>
    <dbReference type="NCBI Taxonomy" id="35806"/>
    <lineage>
        <taxon>Bacteria</taxon>
        <taxon>Pseudomonadati</taxon>
        <taxon>Pseudomonadota</taxon>
        <taxon>Alphaproteobacteria</taxon>
        <taxon>Rhodobacterales</taxon>
        <taxon>Paracoccaceae</taxon>
        <taxon>Rhodovulum</taxon>
    </lineage>
</organism>
<accession>A0A2W5NJG5</accession>
<dbReference type="SUPFAM" id="SSF46785">
    <property type="entry name" value="Winged helix' DNA-binding domain"/>
    <property type="match status" value="1"/>
</dbReference>
<evidence type="ECO:0000313" key="3">
    <source>
        <dbReference type="Proteomes" id="UP000249185"/>
    </source>
</evidence>
<sequence>MIEPFPGQVQGLRSQNRRAILAAIRRLGRTARVDIARETGISAPTVTSITADLVAQGLVEEVVDEESRAPGATRGRPRVLLRIRPDAFLVGGAKISEDHVTVTLMDFEGTESQHHVIEARLLDKTPLEVVAHLRRATEEALAETGRGLGDLSCLGVGLPGFVESGRGWVYWSPCFRARDVPFGALLEEAFPFPVFLDNDANLAALAEQWFGYGRGVADFIVVTIEQGVGMGIVLDHRLFRGTRGIGAEFGHVKVERDGALCRCGQRGCLEAYVADYALLREASMALDPGGPPIEPRAALDALFAAAKAGDRTALSIFDRAGRMFSLGLANLVNIFDPGLIIFSGEQMRYDFLYGARVLDQMRANAITVERPAPRIRVHKWGDRLWAMGAAALAIDGLTERVLRDIPPREAAG</sequence>
<dbReference type="Gene3D" id="1.10.10.10">
    <property type="entry name" value="Winged helix-like DNA-binding domain superfamily/Winged helix DNA-binding domain"/>
    <property type="match status" value="1"/>
</dbReference>
<dbReference type="Pfam" id="PF13412">
    <property type="entry name" value="HTH_24"/>
    <property type="match status" value="1"/>
</dbReference>
<name>A0A2W5NJG5_RHOSU</name>
<dbReference type="CDD" id="cd24073">
    <property type="entry name" value="ASKHA_ATPase_ROK_CYANR"/>
    <property type="match status" value="1"/>
</dbReference>
<proteinExistence type="inferred from homology"/>
<dbReference type="Pfam" id="PF00480">
    <property type="entry name" value="ROK"/>
    <property type="match status" value="1"/>
</dbReference>
<comment type="similarity">
    <text evidence="1">Belongs to the ROK (NagC/XylR) family.</text>
</comment>
<dbReference type="InterPro" id="IPR043129">
    <property type="entry name" value="ATPase_NBD"/>
</dbReference>
<evidence type="ECO:0000313" key="2">
    <source>
        <dbReference type="EMBL" id="PZQ52648.1"/>
    </source>
</evidence>
<dbReference type="PANTHER" id="PTHR18964">
    <property type="entry name" value="ROK (REPRESSOR, ORF, KINASE) FAMILY"/>
    <property type="match status" value="1"/>
</dbReference>
<dbReference type="AlphaFoldDB" id="A0A2W5NJG5"/>
<dbReference type="GO" id="GO:0006355">
    <property type="term" value="P:regulation of DNA-templated transcription"/>
    <property type="evidence" value="ECO:0007669"/>
    <property type="project" value="UniProtKB-ARBA"/>
</dbReference>
<dbReference type="SUPFAM" id="SSF53067">
    <property type="entry name" value="Actin-like ATPase domain"/>
    <property type="match status" value="1"/>
</dbReference>